<feature type="region of interest" description="Disordered" evidence="12">
    <location>
        <begin position="569"/>
        <end position="606"/>
    </location>
</feature>
<evidence type="ECO:0000256" key="12">
    <source>
        <dbReference type="SAM" id="MobiDB-lite"/>
    </source>
</evidence>
<comment type="similarity">
    <text evidence="3 11">Belongs to the gamma-glutamyltransferase family.</text>
</comment>
<organism evidence="14 16">
    <name type="scientific">Virgibacillus halodenitrificans</name>
    <name type="common">Bacillus halodenitrificans</name>
    <dbReference type="NCBI Taxonomy" id="1482"/>
    <lineage>
        <taxon>Bacteria</taxon>
        <taxon>Bacillati</taxon>
        <taxon>Bacillota</taxon>
        <taxon>Bacilli</taxon>
        <taxon>Bacillales</taxon>
        <taxon>Bacillaceae</taxon>
        <taxon>Virgibacillus</taxon>
    </lineage>
</organism>
<evidence type="ECO:0000256" key="7">
    <source>
        <dbReference type="ARBA" id="ARBA00023315"/>
    </source>
</evidence>
<feature type="signal peptide" evidence="13">
    <location>
        <begin position="1"/>
        <end position="26"/>
    </location>
</feature>
<gene>
    <name evidence="15" type="primary">ggt</name>
    <name evidence="14" type="ORF">BME96_14610</name>
    <name evidence="15" type="ORF">IC602_19575</name>
</gene>
<dbReference type="GO" id="GO:0006750">
    <property type="term" value="P:glutathione biosynthetic process"/>
    <property type="evidence" value="ECO:0007669"/>
    <property type="project" value="UniProtKB-KW"/>
</dbReference>
<dbReference type="Proteomes" id="UP000621631">
    <property type="component" value="Unassembled WGS sequence"/>
</dbReference>
<comment type="pathway">
    <text evidence="11">Sulfur metabolism; glutathione metabolism.</text>
</comment>
<feature type="binding site" evidence="10">
    <location>
        <position position="486"/>
    </location>
    <ligand>
        <name>L-glutamate</name>
        <dbReference type="ChEBI" id="CHEBI:29985"/>
    </ligand>
</feature>
<feature type="active site" description="Nucleophile" evidence="9">
    <location>
        <position position="403"/>
    </location>
</feature>
<dbReference type="InterPro" id="IPR043138">
    <property type="entry name" value="GGT_lsub"/>
</dbReference>
<comment type="catalytic activity">
    <reaction evidence="1 11">
        <text>an S-substituted glutathione + H2O = an S-substituted L-cysteinylglycine + L-glutamate</text>
        <dbReference type="Rhea" id="RHEA:59468"/>
        <dbReference type="ChEBI" id="CHEBI:15377"/>
        <dbReference type="ChEBI" id="CHEBI:29985"/>
        <dbReference type="ChEBI" id="CHEBI:90779"/>
        <dbReference type="ChEBI" id="CHEBI:143103"/>
        <dbReference type="EC" id="3.4.19.13"/>
    </reaction>
</comment>
<evidence type="ECO:0000256" key="13">
    <source>
        <dbReference type="SAM" id="SignalP"/>
    </source>
</evidence>
<dbReference type="EC" id="3.4.19.13" evidence="11"/>
<dbReference type="EMBL" id="CP017962">
    <property type="protein sequence ID" value="APC49346.1"/>
    <property type="molecule type" value="Genomic_DNA"/>
</dbReference>
<dbReference type="GO" id="GO:0006751">
    <property type="term" value="P:glutathione catabolic process"/>
    <property type="evidence" value="ECO:0007669"/>
    <property type="project" value="UniProtKB-UniRule"/>
</dbReference>
<dbReference type="AlphaFoldDB" id="A0AAC9NM58"/>
<proteinExistence type="inferred from homology"/>
<evidence type="ECO:0000256" key="9">
    <source>
        <dbReference type="PIRSR" id="PIRSR600101-1"/>
    </source>
</evidence>
<keyword evidence="6 11" id="KW-0865">Zymogen</keyword>
<keyword evidence="17" id="KW-1185">Reference proteome</keyword>
<dbReference type="NCBIfam" id="TIGR00066">
    <property type="entry name" value="g_glut_trans"/>
    <property type="match status" value="1"/>
</dbReference>
<dbReference type="GO" id="GO:0036374">
    <property type="term" value="F:glutathione hydrolase activity"/>
    <property type="evidence" value="ECO:0007669"/>
    <property type="project" value="UniProtKB-UniRule"/>
</dbReference>
<evidence type="ECO:0000256" key="2">
    <source>
        <dbReference type="ARBA" id="ARBA00001089"/>
    </source>
</evidence>
<dbReference type="InterPro" id="IPR000101">
    <property type="entry name" value="GGT_peptidase"/>
</dbReference>
<accession>A0AAC9NM58</accession>
<dbReference type="PANTHER" id="PTHR43199">
    <property type="entry name" value="GLUTATHIONE HYDROLASE"/>
    <property type="match status" value="1"/>
</dbReference>
<evidence type="ECO:0000313" key="16">
    <source>
        <dbReference type="Proteomes" id="UP000182945"/>
    </source>
</evidence>
<dbReference type="InterPro" id="IPR055262">
    <property type="entry name" value="GGT_CS"/>
</dbReference>
<feature type="compositionally biased region" description="Acidic residues" evidence="12">
    <location>
        <begin position="589"/>
        <end position="606"/>
    </location>
</feature>
<evidence type="ECO:0000256" key="10">
    <source>
        <dbReference type="PIRSR" id="PIRSR600101-2"/>
    </source>
</evidence>
<keyword evidence="7 11" id="KW-0012">Acyltransferase</keyword>
<dbReference type="GO" id="GO:0103068">
    <property type="term" value="F:leukotriene C4 gamma-glutamyl transferase activity"/>
    <property type="evidence" value="ECO:0007669"/>
    <property type="project" value="UniProtKB-EC"/>
</dbReference>
<comment type="subunit">
    <text evidence="11">This enzyme consists of two polypeptide chains, which are synthesized in precursor form from a single polypeptide.</text>
</comment>
<dbReference type="InterPro" id="IPR051792">
    <property type="entry name" value="GGT_bact"/>
</dbReference>
<dbReference type="GeneID" id="71515640"/>
<feature type="binding site" evidence="10">
    <location>
        <position position="113"/>
    </location>
    <ligand>
        <name>L-glutamate</name>
        <dbReference type="ChEBI" id="CHEBI:29985"/>
    </ligand>
</feature>
<dbReference type="PANTHER" id="PTHR43199:SF1">
    <property type="entry name" value="GLUTATHIONE HYDROLASE PROENZYME"/>
    <property type="match status" value="1"/>
</dbReference>
<name>A0AAC9NM58_VIRHA</name>
<dbReference type="SUPFAM" id="SSF56235">
    <property type="entry name" value="N-terminal nucleophile aminohydrolases (Ntn hydrolases)"/>
    <property type="match status" value="1"/>
</dbReference>
<evidence type="ECO:0000256" key="3">
    <source>
        <dbReference type="ARBA" id="ARBA00009381"/>
    </source>
</evidence>
<feature type="binding site" evidence="10">
    <location>
        <begin position="464"/>
        <end position="465"/>
    </location>
    <ligand>
        <name>L-glutamate</name>
        <dbReference type="ChEBI" id="CHEBI:29985"/>
    </ligand>
</feature>
<feature type="chain" id="PRO_5042240172" description="Glutathione hydrolase proenzyme" evidence="13">
    <location>
        <begin position="27"/>
        <end position="606"/>
    </location>
</feature>
<keyword evidence="13" id="KW-0732">Signal</keyword>
<dbReference type="EMBL" id="JACWEZ010000029">
    <property type="protein sequence ID" value="MBD1224818.1"/>
    <property type="molecule type" value="Genomic_DNA"/>
</dbReference>
<keyword evidence="11" id="KW-0317">Glutathione biosynthesis</keyword>
<dbReference type="RefSeq" id="WP_060680424.1">
    <property type="nucleotide sequence ID" value="NZ_CP017962.1"/>
</dbReference>
<evidence type="ECO:0000313" key="15">
    <source>
        <dbReference type="EMBL" id="MBD1224818.1"/>
    </source>
</evidence>
<evidence type="ECO:0000256" key="11">
    <source>
        <dbReference type="RuleBase" id="RU368036"/>
    </source>
</evidence>
<dbReference type="Pfam" id="PF01019">
    <property type="entry name" value="G_glu_transpept"/>
    <property type="match status" value="1"/>
</dbReference>
<dbReference type="Gene3D" id="3.60.20.40">
    <property type="match status" value="1"/>
</dbReference>
<dbReference type="EC" id="2.3.2.2" evidence="11"/>
<evidence type="ECO:0000256" key="8">
    <source>
        <dbReference type="ARBA" id="ARBA00047417"/>
    </source>
</evidence>
<protein>
    <recommendedName>
        <fullName evidence="11">Glutathione hydrolase proenzyme</fullName>
        <ecNumber evidence="11">2.3.2.2</ecNumber>
        <ecNumber evidence="11">3.4.19.13</ecNumber>
    </recommendedName>
    <component>
        <recommendedName>
            <fullName evidence="11">Glutathione hydrolase large chain</fullName>
        </recommendedName>
    </component>
    <component>
        <recommendedName>
            <fullName evidence="11">Glutathione hydrolase small chain</fullName>
        </recommendedName>
    </component>
</protein>
<keyword evidence="5 11" id="KW-0378">Hydrolase</keyword>
<evidence type="ECO:0000256" key="5">
    <source>
        <dbReference type="ARBA" id="ARBA00022801"/>
    </source>
</evidence>
<reference evidence="15 17" key="2">
    <citation type="submission" date="2020-09" db="EMBL/GenBank/DDBJ databases">
        <title>Draft Genome Sequences of Oil-Oxidizing Bacteria Halomonas titanicae, Marinobacter lutaoensis, and Virgibacillus halodenitrificans Isolated from Highly Saline Environments.</title>
        <authorList>
            <person name="Grouzdev D.S."/>
            <person name="Sokolova D.S."/>
            <person name="Semenova E.M."/>
            <person name="Borzenkov I.A."/>
            <person name="Bidzhieva S.K."/>
            <person name="Poltaraus A.B."/>
            <person name="Nazina T.N."/>
        </authorList>
    </citation>
    <scope>NUCLEOTIDE SEQUENCE [LARGE SCALE GENOMIC DNA]</scope>
    <source>
        <strain evidence="15 17">VKM B-3472D</strain>
    </source>
</reference>
<dbReference type="PRINTS" id="PR01210">
    <property type="entry name" value="GGTRANSPTASE"/>
</dbReference>
<dbReference type="InterPro" id="IPR043137">
    <property type="entry name" value="GGT_ssub_C"/>
</dbReference>
<dbReference type="PROSITE" id="PS00462">
    <property type="entry name" value="G_GLU_TRANSPEPTIDASE"/>
    <property type="match status" value="1"/>
</dbReference>
<comment type="catalytic activity">
    <reaction evidence="8 11">
        <text>an N-terminal (5-L-glutamyl)-[peptide] + an alpha-amino acid = 5-L-glutamyl amino acid + an N-terminal L-alpha-aminoacyl-[peptide]</text>
        <dbReference type="Rhea" id="RHEA:23904"/>
        <dbReference type="Rhea" id="RHEA-COMP:9780"/>
        <dbReference type="Rhea" id="RHEA-COMP:9795"/>
        <dbReference type="ChEBI" id="CHEBI:77644"/>
        <dbReference type="ChEBI" id="CHEBI:78597"/>
        <dbReference type="ChEBI" id="CHEBI:78599"/>
        <dbReference type="ChEBI" id="CHEBI:78608"/>
        <dbReference type="EC" id="2.3.2.2"/>
    </reaction>
</comment>
<evidence type="ECO:0000256" key="4">
    <source>
        <dbReference type="ARBA" id="ARBA00022679"/>
    </source>
</evidence>
<feature type="binding site" evidence="10">
    <location>
        <position position="445"/>
    </location>
    <ligand>
        <name>L-glutamate</name>
        <dbReference type="ChEBI" id="CHEBI:29985"/>
    </ligand>
</feature>
<sequence length="606" mass="66134">MKQKLHRFFILSLIALLMAGTFPAVGFAKKFDPDYSTDNNVAEANGGMVVSAHPLASEIGADILKRNGNAVDAAIAMQFALNVTEPMMSGIGGGGFMMVYDEETEETTIVNSRERAPAGATPDMFLDENGEPIPFKERVMQGTSVGVPGTLKGLETAHQKWGTRPMQQLIGPAIKLADKGFPIDSVLADAIGNNKEKLQRSAAGDVFLPNGSALEEGDILIQKDLAKTLKLIRSKGTGAFYNGEIADSIAETVQHFGGSMEEEDLATYDITIDKPIWGEYQGYEIASMPPPSSGGVFLLQMLGILDGFDLSQYNAKSWEKYHLLAETMHLAYADRAAYAGDPEFVDVPLKGLLHPDYIKERQALIDLNAVNLNPVAGDPWKYEDSTPNYTQMKQPDDRQYGETTHFTVADKYGNVVSYTTTIEQLFGSGIMVPDYGIMLNNELTDFDAVPGGANEVQPNKRPLSSMTPTIVFNDEEPVLTVGSPGGPTIITSVLQTIINSIEYDMELQDAIEEPRIYTNNLNSYRYEEGIPISILNQLNEMGHNFGTSPTTIGNVNSILIDEENELMKGVTDSSRNGAAFGVDLKGKDEDGDEEEDDDDEENDNED</sequence>
<keyword evidence="4 11" id="KW-0808">Transferase</keyword>
<dbReference type="KEGG" id="vhl:BME96_14610"/>
<evidence type="ECO:0000256" key="6">
    <source>
        <dbReference type="ARBA" id="ARBA00023145"/>
    </source>
</evidence>
<comment type="PTM">
    <text evidence="11">Cleaved by autocatalysis into a large and a small subunit.</text>
</comment>
<dbReference type="Gene3D" id="1.10.246.130">
    <property type="match status" value="1"/>
</dbReference>
<reference evidence="14 16" key="1">
    <citation type="submission" date="2016-11" db="EMBL/GenBank/DDBJ databases">
        <title>Complete genome sequencing of Virgibacillus halodenitrificans PDB-F2.</title>
        <authorList>
            <person name="Sun Z."/>
            <person name="Zhou Y."/>
            <person name="Li H."/>
        </authorList>
    </citation>
    <scope>NUCLEOTIDE SEQUENCE [LARGE SCALE GENOMIC DNA]</scope>
    <source>
        <strain evidence="14 16">PDB-F2</strain>
    </source>
</reference>
<evidence type="ECO:0000313" key="17">
    <source>
        <dbReference type="Proteomes" id="UP000621631"/>
    </source>
</evidence>
<dbReference type="Proteomes" id="UP000182945">
    <property type="component" value="Chromosome"/>
</dbReference>
<dbReference type="InterPro" id="IPR029055">
    <property type="entry name" value="Ntn_hydrolases_N"/>
</dbReference>
<comment type="catalytic activity">
    <reaction evidence="2 11">
        <text>glutathione + H2O = L-cysteinylglycine + L-glutamate</text>
        <dbReference type="Rhea" id="RHEA:28807"/>
        <dbReference type="ChEBI" id="CHEBI:15377"/>
        <dbReference type="ChEBI" id="CHEBI:29985"/>
        <dbReference type="ChEBI" id="CHEBI:57925"/>
        <dbReference type="ChEBI" id="CHEBI:61694"/>
        <dbReference type="EC" id="3.4.19.13"/>
    </reaction>
</comment>
<evidence type="ECO:0000313" key="14">
    <source>
        <dbReference type="EMBL" id="APC49346.1"/>
    </source>
</evidence>
<evidence type="ECO:0000256" key="1">
    <source>
        <dbReference type="ARBA" id="ARBA00001049"/>
    </source>
</evidence>